<dbReference type="RefSeq" id="WP_093834168.1">
    <property type="nucleotide sequence ID" value="NZ_FOLQ01000030.1"/>
</dbReference>
<sequence>MSLTVVPTNKLLRNLTDKTILTRIHSMVQEVLTTYRIASHKLGVGGMSAAGTGAVRYVQYCYQQSTPNIKPIGVFGVDVPLNYERLYRERLLMPLNASIATTPLKKAS</sequence>
<keyword evidence="2" id="KW-1185">Reference proteome</keyword>
<dbReference type="EMBL" id="FOLQ01000030">
    <property type="protein sequence ID" value="SFF12958.1"/>
    <property type="molecule type" value="Genomic_DNA"/>
</dbReference>
<reference evidence="1 2" key="1">
    <citation type="submission" date="2016-10" db="EMBL/GenBank/DDBJ databases">
        <authorList>
            <person name="de Groot N.N."/>
        </authorList>
    </citation>
    <scope>NUCLEOTIDE SEQUENCE [LARGE SCALE GENOMIC DNA]</scope>
    <source>
        <strain evidence="1 2">DSM 26130</strain>
    </source>
</reference>
<evidence type="ECO:0000313" key="1">
    <source>
        <dbReference type="EMBL" id="SFF12958.1"/>
    </source>
</evidence>
<dbReference type="AlphaFoldDB" id="A0A1I2G6V4"/>
<dbReference type="Proteomes" id="UP000198598">
    <property type="component" value="Unassembled WGS sequence"/>
</dbReference>
<accession>A0A1I2G6V4</accession>
<gene>
    <name evidence="1" type="ORF">SAMN05216167_13014</name>
</gene>
<evidence type="ECO:0000313" key="2">
    <source>
        <dbReference type="Proteomes" id="UP000198598"/>
    </source>
</evidence>
<protein>
    <submittedName>
        <fullName evidence="1">Uncharacterized protein</fullName>
    </submittedName>
</protein>
<organism evidence="1 2">
    <name type="scientific">Spirosoma endophyticum</name>
    <dbReference type="NCBI Taxonomy" id="662367"/>
    <lineage>
        <taxon>Bacteria</taxon>
        <taxon>Pseudomonadati</taxon>
        <taxon>Bacteroidota</taxon>
        <taxon>Cytophagia</taxon>
        <taxon>Cytophagales</taxon>
        <taxon>Cytophagaceae</taxon>
        <taxon>Spirosoma</taxon>
    </lineage>
</organism>
<name>A0A1I2G6V4_9BACT</name>
<proteinExistence type="predicted"/>